<dbReference type="EMBL" id="JAJAGQ010000015">
    <property type="protein sequence ID" value="KAJ8542371.1"/>
    <property type="molecule type" value="Genomic_DNA"/>
</dbReference>
<evidence type="ECO:0000313" key="2">
    <source>
        <dbReference type="EMBL" id="KAJ8542371.1"/>
    </source>
</evidence>
<feature type="region of interest" description="Disordered" evidence="1">
    <location>
        <begin position="24"/>
        <end position="88"/>
    </location>
</feature>
<dbReference type="Proteomes" id="UP001152561">
    <property type="component" value="Unassembled WGS sequence"/>
</dbReference>
<organism evidence="2 3">
    <name type="scientific">Anisodus acutangulus</name>
    <dbReference type="NCBI Taxonomy" id="402998"/>
    <lineage>
        <taxon>Eukaryota</taxon>
        <taxon>Viridiplantae</taxon>
        <taxon>Streptophyta</taxon>
        <taxon>Embryophyta</taxon>
        <taxon>Tracheophyta</taxon>
        <taxon>Spermatophyta</taxon>
        <taxon>Magnoliopsida</taxon>
        <taxon>eudicotyledons</taxon>
        <taxon>Gunneridae</taxon>
        <taxon>Pentapetalae</taxon>
        <taxon>asterids</taxon>
        <taxon>lamiids</taxon>
        <taxon>Solanales</taxon>
        <taxon>Solanaceae</taxon>
        <taxon>Solanoideae</taxon>
        <taxon>Hyoscyameae</taxon>
        <taxon>Anisodus</taxon>
    </lineage>
</organism>
<evidence type="ECO:0000313" key="3">
    <source>
        <dbReference type="Proteomes" id="UP001152561"/>
    </source>
</evidence>
<gene>
    <name evidence="2" type="ORF">K7X08_017237</name>
</gene>
<comment type="caution">
    <text evidence="2">The sequence shown here is derived from an EMBL/GenBank/DDBJ whole genome shotgun (WGS) entry which is preliminary data.</text>
</comment>
<accession>A0A9Q1LT10</accession>
<name>A0A9Q1LT10_9SOLA</name>
<feature type="compositionally biased region" description="Acidic residues" evidence="1">
    <location>
        <begin position="36"/>
        <end position="46"/>
    </location>
</feature>
<keyword evidence="3" id="KW-1185">Reference proteome</keyword>
<proteinExistence type="predicted"/>
<reference evidence="3" key="1">
    <citation type="journal article" date="2023" name="Proc. Natl. Acad. Sci. U.S.A.">
        <title>Genomic and structural basis for evolution of tropane alkaloid biosynthesis.</title>
        <authorList>
            <person name="Wanga Y.-J."/>
            <person name="Taina T."/>
            <person name="Yua J.-Y."/>
            <person name="Lia J."/>
            <person name="Xua B."/>
            <person name="Chenc J."/>
            <person name="D'Auriad J.C."/>
            <person name="Huanga J.-P."/>
            <person name="Huanga S.-X."/>
        </authorList>
    </citation>
    <scope>NUCLEOTIDE SEQUENCE [LARGE SCALE GENOMIC DNA]</scope>
    <source>
        <strain evidence="3">cv. KIB-2019</strain>
    </source>
</reference>
<dbReference type="AlphaFoldDB" id="A0A9Q1LT10"/>
<sequence length="88" mass="9705">MSCLPHQISTPNKLVVLNQTCLDLPTTSNEGRKLGDDDEEEVVDNEESSRGLQKGKKPIESQIADDMTESTEDTSLFSDLLLEPLKGE</sequence>
<protein>
    <submittedName>
        <fullName evidence="2">Uncharacterized protein</fullName>
    </submittedName>
</protein>
<evidence type="ECO:0000256" key="1">
    <source>
        <dbReference type="SAM" id="MobiDB-lite"/>
    </source>
</evidence>